<organism evidence="1 2">
    <name type="scientific">Pseudomarimonas salicorniae</name>
    <dbReference type="NCBI Taxonomy" id="2933270"/>
    <lineage>
        <taxon>Bacteria</taxon>
        <taxon>Pseudomonadati</taxon>
        <taxon>Pseudomonadota</taxon>
        <taxon>Gammaproteobacteria</taxon>
        <taxon>Lysobacterales</taxon>
        <taxon>Lysobacteraceae</taxon>
        <taxon>Pseudomarimonas</taxon>
    </lineage>
</organism>
<protein>
    <recommendedName>
        <fullName evidence="3">Cyclic nucleotide-binding domain-containing protein</fullName>
    </recommendedName>
</protein>
<dbReference type="Proteomes" id="UP001431449">
    <property type="component" value="Unassembled WGS sequence"/>
</dbReference>
<name>A0ABT0GM58_9GAMM</name>
<evidence type="ECO:0008006" key="3">
    <source>
        <dbReference type="Google" id="ProtNLM"/>
    </source>
</evidence>
<proteinExistence type="predicted"/>
<keyword evidence="2" id="KW-1185">Reference proteome</keyword>
<dbReference type="SUPFAM" id="SSF51206">
    <property type="entry name" value="cAMP-binding domain-like"/>
    <property type="match status" value="1"/>
</dbReference>
<reference evidence="1" key="1">
    <citation type="submission" date="2022-04" db="EMBL/GenBank/DDBJ databases">
        <title>Lysobacter sp. CAU 1642 isolated from sea sand.</title>
        <authorList>
            <person name="Kim W."/>
        </authorList>
    </citation>
    <scope>NUCLEOTIDE SEQUENCE</scope>
    <source>
        <strain evidence="1">CAU 1642</strain>
    </source>
</reference>
<evidence type="ECO:0000313" key="1">
    <source>
        <dbReference type="EMBL" id="MCK7595606.1"/>
    </source>
</evidence>
<dbReference type="EMBL" id="JALNMH010000024">
    <property type="protein sequence ID" value="MCK7595606.1"/>
    <property type="molecule type" value="Genomic_DNA"/>
</dbReference>
<dbReference type="InterPro" id="IPR014710">
    <property type="entry name" value="RmlC-like_jellyroll"/>
</dbReference>
<comment type="caution">
    <text evidence="1">The sequence shown here is derived from an EMBL/GenBank/DDBJ whole genome shotgun (WGS) entry which is preliminary data.</text>
</comment>
<dbReference type="InterPro" id="IPR018490">
    <property type="entry name" value="cNMP-bd_dom_sf"/>
</dbReference>
<evidence type="ECO:0000313" key="2">
    <source>
        <dbReference type="Proteomes" id="UP001431449"/>
    </source>
</evidence>
<dbReference type="Gene3D" id="2.60.120.10">
    <property type="entry name" value="Jelly Rolls"/>
    <property type="match status" value="1"/>
</dbReference>
<sequence length="136" mass="14679">MSMSLADKLFALQAVEPFAQLRADELLTIATATHLHRFAPGHLLCGEGAMLQRLYVQVSGSAVDPAGNVMQPVLGTTILLTGKPAPFPILAGPEGYVALALPRGKFFTVLTECPALLTGFFRMPLLGVDYRRERRA</sequence>
<accession>A0ABT0GM58</accession>
<dbReference type="RefSeq" id="WP_248211670.1">
    <property type="nucleotide sequence ID" value="NZ_JALNMH010000024.1"/>
</dbReference>
<gene>
    <name evidence="1" type="ORF">M0G41_18315</name>
</gene>